<dbReference type="PANTHER" id="PTHR42912">
    <property type="entry name" value="METHYLTRANSFERASE"/>
    <property type="match status" value="1"/>
</dbReference>
<evidence type="ECO:0000313" key="3">
    <source>
        <dbReference type="EMBL" id="TKD10228.1"/>
    </source>
</evidence>
<keyword evidence="4" id="KW-1185">Reference proteome</keyword>
<dbReference type="CDD" id="cd02440">
    <property type="entry name" value="AdoMet_MTases"/>
    <property type="match status" value="1"/>
</dbReference>
<dbReference type="InterPro" id="IPR041698">
    <property type="entry name" value="Methyltransf_25"/>
</dbReference>
<feature type="domain" description="Methyltransferase" evidence="2">
    <location>
        <begin position="180"/>
        <end position="275"/>
    </location>
</feature>
<dbReference type="SUPFAM" id="SSF53335">
    <property type="entry name" value="S-adenosyl-L-methionine-dependent methyltransferases"/>
    <property type="match status" value="1"/>
</dbReference>
<evidence type="ECO:0000313" key="4">
    <source>
        <dbReference type="Proteomes" id="UP000309215"/>
    </source>
</evidence>
<keyword evidence="3" id="KW-0489">Methyltransferase</keyword>
<dbReference type="GO" id="GO:0008168">
    <property type="term" value="F:methyltransferase activity"/>
    <property type="evidence" value="ECO:0007669"/>
    <property type="project" value="UniProtKB-KW"/>
</dbReference>
<comment type="caution">
    <text evidence="3">The sequence shown here is derived from an EMBL/GenBank/DDBJ whole genome shotgun (WGS) entry which is preliminary data.</text>
</comment>
<gene>
    <name evidence="3" type="ORF">E8A74_09450</name>
</gene>
<organism evidence="3 4">
    <name type="scientific">Polyangium fumosum</name>
    <dbReference type="NCBI Taxonomy" id="889272"/>
    <lineage>
        <taxon>Bacteria</taxon>
        <taxon>Pseudomonadati</taxon>
        <taxon>Myxococcota</taxon>
        <taxon>Polyangia</taxon>
        <taxon>Polyangiales</taxon>
        <taxon>Polyangiaceae</taxon>
        <taxon>Polyangium</taxon>
    </lineage>
</organism>
<dbReference type="Proteomes" id="UP000309215">
    <property type="component" value="Unassembled WGS sequence"/>
</dbReference>
<dbReference type="InterPro" id="IPR029063">
    <property type="entry name" value="SAM-dependent_MTases_sf"/>
</dbReference>
<dbReference type="AlphaFoldDB" id="A0A4U1JGH5"/>
<proteinExistence type="predicted"/>
<sequence>MSNSVAPASSGTPSSGVPPSCMPVALNMRLTGNEEQEVTLTGTLRPFVADEMASVRASLEQAARSARGTLCVNLKRLKYMNNVAFLELNRFVRWVAHARPDLRIKFVLSSVIPWAIRKFQVIAELYPAVTIEVYDKALYPTQQVLEDDEFITVLRMQEKLIWNHEQELLTQHGLRPGLRVADICCGLGCFDIFIQRDFRPEYLVGVDHSRPLLRYARQVVSDYGLENIEYQYGDAAALLLADNSFDFVACRLSLQIFHQPEKILHELVRICRPGGRIYITNEMLSCVVGYPNEEVIQQGYKSFLQASRHGGVDLDMGPKGRFLLQGAGLEDIKISQINISNTNSDPNDLARVVELWIRVAWQFGAAAGADPSLHADVEKGLRAHMETILSDRGYAVWPIIAASGRKPFRTS</sequence>
<feature type="compositionally biased region" description="Low complexity" evidence="1">
    <location>
        <begin position="1"/>
        <end position="19"/>
    </location>
</feature>
<dbReference type="EMBL" id="SSMQ01000007">
    <property type="protein sequence ID" value="TKD10228.1"/>
    <property type="molecule type" value="Genomic_DNA"/>
</dbReference>
<dbReference type="PANTHER" id="PTHR42912:SF93">
    <property type="entry name" value="N6-ADENOSINE-METHYLTRANSFERASE TMT1A"/>
    <property type="match status" value="1"/>
</dbReference>
<name>A0A4U1JGH5_9BACT</name>
<evidence type="ECO:0000259" key="2">
    <source>
        <dbReference type="Pfam" id="PF13649"/>
    </source>
</evidence>
<accession>A0A4U1JGH5</accession>
<dbReference type="OrthoDB" id="9770485at2"/>
<protein>
    <submittedName>
        <fullName evidence="3">Methyltransferase domain-containing protein</fullName>
    </submittedName>
</protein>
<keyword evidence="3" id="KW-0808">Transferase</keyword>
<feature type="region of interest" description="Disordered" evidence="1">
    <location>
        <begin position="1"/>
        <end position="20"/>
    </location>
</feature>
<evidence type="ECO:0000256" key="1">
    <source>
        <dbReference type="SAM" id="MobiDB-lite"/>
    </source>
</evidence>
<dbReference type="Pfam" id="PF13649">
    <property type="entry name" value="Methyltransf_25"/>
    <property type="match status" value="1"/>
</dbReference>
<dbReference type="InterPro" id="IPR050508">
    <property type="entry name" value="Methyltransf_Superfamily"/>
</dbReference>
<dbReference type="Gene3D" id="3.40.50.150">
    <property type="entry name" value="Vaccinia Virus protein VP39"/>
    <property type="match status" value="1"/>
</dbReference>
<reference evidence="3 4" key="1">
    <citation type="submission" date="2019-04" db="EMBL/GenBank/DDBJ databases">
        <authorList>
            <person name="Li Y."/>
            <person name="Wang J."/>
        </authorList>
    </citation>
    <scope>NUCLEOTIDE SEQUENCE [LARGE SCALE GENOMIC DNA]</scope>
    <source>
        <strain evidence="3 4">DSM 14668</strain>
    </source>
</reference>
<dbReference type="GO" id="GO:0032259">
    <property type="term" value="P:methylation"/>
    <property type="evidence" value="ECO:0007669"/>
    <property type="project" value="UniProtKB-KW"/>
</dbReference>